<dbReference type="EMBL" id="FNRJ01000027">
    <property type="protein sequence ID" value="SEB16621.1"/>
    <property type="molecule type" value="Genomic_DNA"/>
</dbReference>
<dbReference type="OrthoDB" id="9770452at2"/>
<keyword evidence="4" id="KW-0560">Oxidoreductase</keyword>
<gene>
    <name evidence="9" type="ORF">SAMN02745729_12729</name>
</gene>
<feature type="binding site" evidence="7">
    <location>
        <position position="106"/>
    </location>
    <ligand>
        <name>FMN</name>
        <dbReference type="ChEBI" id="CHEBI:58210"/>
    </ligand>
</feature>
<feature type="domain" description="FMN hydroxy acid dehydrogenase" evidence="8">
    <location>
        <begin position="1"/>
        <end position="372"/>
    </location>
</feature>
<feature type="binding site" evidence="7">
    <location>
        <position position="154"/>
    </location>
    <ligand>
        <name>FMN</name>
        <dbReference type="ChEBI" id="CHEBI:58210"/>
    </ligand>
</feature>
<comment type="cofactor">
    <cofactor evidence="1">
        <name>FMN</name>
        <dbReference type="ChEBI" id="CHEBI:58210"/>
    </cofactor>
</comment>
<evidence type="ECO:0000256" key="6">
    <source>
        <dbReference type="PIRSR" id="PIRSR000138-1"/>
    </source>
</evidence>
<accession>A0A1H4H4R9</accession>
<dbReference type="InterPro" id="IPR012133">
    <property type="entry name" value="Alpha-hydoxy_acid_DH_FMN"/>
</dbReference>
<dbReference type="SUPFAM" id="SSF51395">
    <property type="entry name" value="FMN-linked oxidoreductases"/>
    <property type="match status" value="1"/>
</dbReference>
<evidence type="ECO:0000256" key="3">
    <source>
        <dbReference type="ARBA" id="ARBA00022643"/>
    </source>
</evidence>
<dbReference type="Gene3D" id="3.20.20.70">
    <property type="entry name" value="Aldolase class I"/>
    <property type="match status" value="1"/>
</dbReference>
<dbReference type="GO" id="GO:0004459">
    <property type="term" value="F:L-lactate dehydrogenase (NAD+) activity"/>
    <property type="evidence" value="ECO:0007669"/>
    <property type="project" value="TreeGrafter"/>
</dbReference>
<evidence type="ECO:0000259" key="8">
    <source>
        <dbReference type="PROSITE" id="PS51349"/>
    </source>
</evidence>
<keyword evidence="2 7" id="KW-0285">Flavoprotein</keyword>
<dbReference type="STRING" id="1122198.SAMN02745729_12729"/>
<feature type="binding site" evidence="7">
    <location>
        <position position="272"/>
    </location>
    <ligand>
        <name>glyoxylate</name>
        <dbReference type="ChEBI" id="CHEBI:36655"/>
    </ligand>
</feature>
<feature type="binding site" evidence="7">
    <location>
        <position position="24"/>
    </location>
    <ligand>
        <name>glyoxylate</name>
        <dbReference type="ChEBI" id="CHEBI:36655"/>
    </ligand>
</feature>
<evidence type="ECO:0000256" key="7">
    <source>
        <dbReference type="PIRSR" id="PIRSR000138-2"/>
    </source>
</evidence>
<comment type="similarity">
    <text evidence="5">Belongs to the FMN-dependent alpha-hydroxy acid dehydrogenase family.</text>
</comment>
<dbReference type="InterPro" id="IPR008259">
    <property type="entry name" value="FMN_hydac_DH_AS"/>
</dbReference>
<dbReference type="PIRSF" id="PIRSF000138">
    <property type="entry name" value="Al-hdrx_acd_dh"/>
    <property type="match status" value="1"/>
</dbReference>
<dbReference type="PROSITE" id="PS00557">
    <property type="entry name" value="FMN_HYDROXY_ACID_DH_1"/>
    <property type="match status" value="1"/>
</dbReference>
<dbReference type="PROSITE" id="PS51349">
    <property type="entry name" value="FMN_HYDROXY_ACID_DH_2"/>
    <property type="match status" value="1"/>
</dbReference>
<dbReference type="FunFam" id="3.20.20.70:FF:000029">
    <property type="entry name" value="L-lactate dehydrogenase"/>
    <property type="match status" value="1"/>
</dbReference>
<proteinExistence type="inferred from homology"/>
<feature type="binding site" evidence="7">
    <location>
        <position position="129"/>
    </location>
    <ligand>
        <name>glyoxylate</name>
        <dbReference type="ChEBI" id="CHEBI:36655"/>
    </ligand>
</feature>
<keyword evidence="3 7" id="KW-0288">FMN</keyword>
<feature type="binding site" evidence="7">
    <location>
        <position position="270"/>
    </location>
    <ligand>
        <name>FMN</name>
        <dbReference type="ChEBI" id="CHEBI:58210"/>
    </ligand>
</feature>
<evidence type="ECO:0000256" key="2">
    <source>
        <dbReference type="ARBA" id="ARBA00022630"/>
    </source>
</evidence>
<feature type="binding site" evidence="7">
    <location>
        <begin position="77"/>
        <end position="79"/>
    </location>
    <ligand>
        <name>FMN</name>
        <dbReference type="ChEBI" id="CHEBI:58210"/>
    </ligand>
</feature>
<dbReference type="GO" id="GO:0005886">
    <property type="term" value="C:plasma membrane"/>
    <property type="evidence" value="ECO:0007669"/>
    <property type="project" value="TreeGrafter"/>
</dbReference>
<organism evidence="9 10">
    <name type="scientific">Marinobacterium iners DSM 11526</name>
    <dbReference type="NCBI Taxonomy" id="1122198"/>
    <lineage>
        <taxon>Bacteria</taxon>
        <taxon>Pseudomonadati</taxon>
        <taxon>Pseudomonadota</taxon>
        <taxon>Gammaproteobacteria</taxon>
        <taxon>Oceanospirillales</taxon>
        <taxon>Oceanospirillaceae</taxon>
        <taxon>Marinobacterium</taxon>
    </lineage>
</organism>
<feature type="binding site" evidence="7">
    <location>
        <position position="127"/>
    </location>
    <ligand>
        <name>FMN</name>
        <dbReference type="ChEBI" id="CHEBI:58210"/>
    </ligand>
</feature>
<dbReference type="InterPro" id="IPR000262">
    <property type="entry name" value="FMN-dep_DH"/>
</dbReference>
<dbReference type="AlphaFoldDB" id="A0A1H4H4R9"/>
<feature type="binding site" evidence="7">
    <location>
        <begin position="301"/>
        <end position="305"/>
    </location>
    <ligand>
        <name>FMN</name>
        <dbReference type="ChEBI" id="CHEBI:58210"/>
    </ligand>
</feature>
<feature type="binding site" evidence="7">
    <location>
        <position position="275"/>
    </location>
    <ligand>
        <name>glyoxylate</name>
        <dbReference type="ChEBI" id="CHEBI:36655"/>
    </ligand>
</feature>
<dbReference type="RefSeq" id="WP_091828107.1">
    <property type="nucleotide sequence ID" value="NZ_FNRJ01000027.1"/>
</dbReference>
<evidence type="ECO:0000256" key="4">
    <source>
        <dbReference type="ARBA" id="ARBA00023002"/>
    </source>
</evidence>
<dbReference type="GO" id="GO:0010181">
    <property type="term" value="F:FMN binding"/>
    <property type="evidence" value="ECO:0007669"/>
    <property type="project" value="InterPro"/>
</dbReference>
<evidence type="ECO:0000256" key="5">
    <source>
        <dbReference type="ARBA" id="ARBA00024042"/>
    </source>
</evidence>
<feature type="active site" description="Proton acceptor" evidence="6">
    <location>
        <position position="272"/>
    </location>
</feature>
<feature type="binding site" evidence="7">
    <location>
        <begin position="324"/>
        <end position="325"/>
    </location>
    <ligand>
        <name>FMN</name>
        <dbReference type="ChEBI" id="CHEBI:58210"/>
    </ligand>
</feature>
<evidence type="ECO:0000313" key="10">
    <source>
        <dbReference type="Proteomes" id="UP000242469"/>
    </source>
</evidence>
<dbReference type="Proteomes" id="UP000242469">
    <property type="component" value="Unassembled WGS sequence"/>
</dbReference>
<dbReference type="InterPro" id="IPR037396">
    <property type="entry name" value="FMN_HAD"/>
</dbReference>
<sequence>MKMISHNDYRRAAKSKLPKMVFDYLEGGADDEVGLQHNLSEIEKIKFAPKRLLDVGSRNISRTILGKSQQAPFAVAPTGLNGMFSSNGDVKIARAAAKAGIPFSLSTASNASIEEVAKACDGELWFQLYVIHRELAKQFVERAKNSGYQVLILTVDVGVNGYRERDLRNGFSLPAKYTPRTILDGALHPAWSLNLLKNGMPKLANFETAELNDIEVQAALMSRKMDASFNWEDLRWLRDQWPHRLVVKGINSVEDVKRCAEMGIDGVVLSNHGGRQLDSCIAPIQILERAASSVDISVMIDSGIRRGSDIVKAVALGAEATLIGRPLLWALAARGEEGVGEMIQMLKDDVDRTLAHIGCADINQLDKSFIYS</sequence>
<dbReference type="Pfam" id="PF01070">
    <property type="entry name" value="FMN_dh"/>
    <property type="match status" value="1"/>
</dbReference>
<feature type="binding site" evidence="7">
    <location>
        <position position="248"/>
    </location>
    <ligand>
        <name>FMN</name>
        <dbReference type="ChEBI" id="CHEBI:58210"/>
    </ligand>
</feature>
<dbReference type="InterPro" id="IPR013785">
    <property type="entry name" value="Aldolase_TIM"/>
</dbReference>
<dbReference type="PANTHER" id="PTHR10578">
    <property type="entry name" value="S -2-HYDROXY-ACID OXIDASE-RELATED"/>
    <property type="match status" value="1"/>
</dbReference>
<keyword evidence="10" id="KW-1185">Reference proteome</keyword>
<dbReference type="PANTHER" id="PTHR10578:SF107">
    <property type="entry name" value="2-HYDROXYACID OXIDASE 1"/>
    <property type="match status" value="1"/>
</dbReference>
<evidence type="ECO:0000313" key="9">
    <source>
        <dbReference type="EMBL" id="SEB16621.1"/>
    </source>
</evidence>
<dbReference type="GO" id="GO:0009060">
    <property type="term" value="P:aerobic respiration"/>
    <property type="evidence" value="ECO:0007669"/>
    <property type="project" value="TreeGrafter"/>
</dbReference>
<protein>
    <submittedName>
        <fullName evidence="9">(S)-mandelate dehydrogenase</fullName>
    </submittedName>
</protein>
<feature type="binding site" evidence="7">
    <location>
        <position position="163"/>
    </location>
    <ligand>
        <name>glyoxylate</name>
        <dbReference type="ChEBI" id="CHEBI:36655"/>
    </ligand>
</feature>
<name>A0A1H4H4R9_9GAMM</name>
<evidence type="ECO:0000256" key="1">
    <source>
        <dbReference type="ARBA" id="ARBA00001917"/>
    </source>
</evidence>
<reference evidence="10" key="1">
    <citation type="submission" date="2016-10" db="EMBL/GenBank/DDBJ databases">
        <authorList>
            <person name="Varghese N."/>
            <person name="Submissions S."/>
        </authorList>
    </citation>
    <scope>NUCLEOTIDE SEQUENCE [LARGE SCALE GENOMIC DNA]</scope>
    <source>
        <strain evidence="10">DSM 11526</strain>
    </source>
</reference>